<evidence type="ECO:0000256" key="4">
    <source>
        <dbReference type="ARBA" id="ARBA00012640"/>
    </source>
</evidence>
<dbReference type="InterPro" id="IPR036412">
    <property type="entry name" value="HAD-like_sf"/>
</dbReference>
<keyword evidence="9" id="KW-0718">Serine biosynthesis</keyword>
<evidence type="ECO:0000313" key="13">
    <source>
        <dbReference type="EMBL" id="SDJ82683.1"/>
    </source>
</evidence>
<name>A0A0D1XZS0_ANEMI</name>
<comment type="cofactor">
    <cofactor evidence="1">
        <name>Mg(2+)</name>
        <dbReference type="ChEBI" id="CHEBI:18420"/>
    </cofactor>
</comment>
<dbReference type="InterPro" id="IPR023214">
    <property type="entry name" value="HAD_sf"/>
</dbReference>
<evidence type="ECO:0000256" key="1">
    <source>
        <dbReference type="ARBA" id="ARBA00001946"/>
    </source>
</evidence>
<proteinExistence type="inferred from homology"/>
<dbReference type="GeneID" id="42309332"/>
<keyword evidence="8" id="KW-0460">Magnesium</keyword>
<dbReference type="Proteomes" id="UP000182836">
    <property type="component" value="Unassembled WGS sequence"/>
</dbReference>
<dbReference type="Proteomes" id="UP000037269">
    <property type="component" value="Unassembled WGS sequence"/>
</dbReference>
<dbReference type="Gene3D" id="3.40.50.1000">
    <property type="entry name" value="HAD superfamily/HAD-like"/>
    <property type="match status" value="1"/>
</dbReference>
<evidence type="ECO:0000256" key="8">
    <source>
        <dbReference type="ARBA" id="ARBA00022842"/>
    </source>
</evidence>
<evidence type="ECO:0000313" key="15">
    <source>
        <dbReference type="Proteomes" id="UP000182836"/>
    </source>
</evidence>
<gene>
    <name evidence="12" type="ORF">AF333_29830</name>
    <name evidence="13" type="ORF">SAMN04487909_12959</name>
</gene>
<comment type="catalytic activity">
    <reaction evidence="10">
        <text>O-phospho-L-serine + H2O = L-serine + phosphate</text>
        <dbReference type="Rhea" id="RHEA:21208"/>
        <dbReference type="ChEBI" id="CHEBI:15377"/>
        <dbReference type="ChEBI" id="CHEBI:33384"/>
        <dbReference type="ChEBI" id="CHEBI:43474"/>
        <dbReference type="ChEBI" id="CHEBI:57524"/>
        <dbReference type="EC" id="3.1.3.3"/>
    </reaction>
</comment>
<dbReference type="InterPro" id="IPR050582">
    <property type="entry name" value="HAD-like_SerB"/>
</dbReference>
<dbReference type="PANTHER" id="PTHR43344:SF2">
    <property type="entry name" value="PHOSPHOSERINE PHOSPHATASE"/>
    <property type="match status" value="1"/>
</dbReference>
<dbReference type="AlphaFoldDB" id="A0A0D1XZS0"/>
<accession>A0A0D1XZS0</accession>
<dbReference type="EMBL" id="FNED01000029">
    <property type="protein sequence ID" value="SDJ82683.1"/>
    <property type="molecule type" value="Genomic_DNA"/>
</dbReference>
<evidence type="ECO:0000313" key="12">
    <source>
        <dbReference type="EMBL" id="KON84158.1"/>
    </source>
</evidence>
<keyword evidence="14" id="KW-1185">Reference proteome</keyword>
<dbReference type="PANTHER" id="PTHR43344">
    <property type="entry name" value="PHOSPHOSERINE PHOSPHATASE"/>
    <property type="match status" value="1"/>
</dbReference>
<evidence type="ECO:0000256" key="3">
    <source>
        <dbReference type="ARBA" id="ARBA00009184"/>
    </source>
</evidence>
<dbReference type="EC" id="3.1.3.3" evidence="4"/>
<organism evidence="12 14">
    <name type="scientific">Aneurinibacillus migulanus</name>
    <name type="common">Bacillus migulanus</name>
    <dbReference type="NCBI Taxonomy" id="47500"/>
    <lineage>
        <taxon>Bacteria</taxon>
        <taxon>Bacillati</taxon>
        <taxon>Bacillota</taxon>
        <taxon>Bacilli</taxon>
        <taxon>Bacillales</taxon>
        <taxon>Paenibacillaceae</taxon>
        <taxon>Aneurinibacillus group</taxon>
        <taxon>Aneurinibacillus</taxon>
    </lineage>
</organism>
<evidence type="ECO:0000256" key="10">
    <source>
        <dbReference type="ARBA" id="ARBA00048138"/>
    </source>
</evidence>
<reference evidence="12 14" key="1">
    <citation type="submission" date="2015-07" db="EMBL/GenBank/DDBJ databases">
        <title>Fjat-14205 dsm 2895.</title>
        <authorList>
            <person name="Liu B."/>
            <person name="Wang J."/>
            <person name="Zhu Y."/>
            <person name="Liu G."/>
            <person name="Chen Q."/>
            <person name="Chen Z."/>
            <person name="Lan J."/>
            <person name="Che J."/>
            <person name="Ge C."/>
            <person name="Shi H."/>
            <person name="Pan Z."/>
            <person name="Liu X."/>
        </authorList>
    </citation>
    <scope>NUCLEOTIDE SEQUENCE [LARGE SCALE GENOMIC DNA]</scope>
    <source>
        <strain evidence="12 14">DSM 2895</strain>
    </source>
</reference>
<dbReference type="GO" id="GO:0036424">
    <property type="term" value="F:L-phosphoserine phosphatase activity"/>
    <property type="evidence" value="ECO:0007669"/>
    <property type="project" value="TreeGrafter"/>
</dbReference>
<evidence type="ECO:0000256" key="2">
    <source>
        <dbReference type="ARBA" id="ARBA00005135"/>
    </source>
</evidence>
<comment type="catalytic activity">
    <reaction evidence="11">
        <text>O-phospho-D-serine + H2O = D-serine + phosphate</text>
        <dbReference type="Rhea" id="RHEA:24873"/>
        <dbReference type="ChEBI" id="CHEBI:15377"/>
        <dbReference type="ChEBI" id="CHEBI:35247"/>
        <dbReference type="ChEBI" id="CHEBI:43474"/>
        <dbReference type="ChEBI" id="CHEBI:58680"/>
        <dbReference type="EC" id="3.1.3.3"/>
    </reaction>
</comment>
<evidence type="ECO:0000256" key="5">
    <source>
        <dbReference type="ARBA" id="ARBA00022605"/>
    </source>
</evidence>
<dbReference type="EMBL" id="LGUG01000013">
    <property type="protein sequence ID" value="KON84158.1"/>
    <property type="molecule type" value="Genomic_DNA"/>
</dbReference>
<dbReference type="STRING" id="47500.AF333_29830"/>
<sequence length="445" mass="49535">MVHKRKQVKKIIAGAVIGTLLLSVPVSGVLAANMQSPILTNSQAHANTTAVQMLDPGKWALRNYAAVQDLIERYGIKSSTYNSDKKPYVIFDWDNTSIMNDTEEALFIYMMDHLTFKLTPEEFTKVIKTNVPEGAFSEEYKNTKGERITLAAISKDLSRDYEYLYSHYEGLKGTQSLETVQASDQFKDFKAKLYFLYEAINGTYDTSVGYPWVLYFFANMTTEEVQRLAEASNDYNLGGALSKIKMASPESMAGEAGPVSVSYTSGLRLTPEIANLMHTFRENGIDVYVVSASMKEVVEVFATNPKYGYNLPKENVIGIRLKKSGDTYLPALRTDWPLTVNHGKTEVIQKEIADKRGYGPLFVAGDSNGDYEMMTEFPDTELVLIINRAKGGKVGKVSAIAASEMEKKNPKFILQGHDENTGQWIPTEYTITLGSTEKVLLAAPK</sequence>
<dbReference type="GO" id="GO:0000287">
    <property type="term" value="F:magnesium ion binding"/>
    <property type="evidence" value="ECO:0007669"/>
    <property type="project" value="TreeGrafter"/>
</dbReference>
<keyword evidence="6" id="KW-0479">Metal-binding</keyword>
<keyword evidence="5" id="KW-0028">Amino-acid biosynthesis</keyword>
<dbReference type="SUPFAM" id="SSF56784">
    <property type="entry name" value="HAD-like"/>
    <property type="match status" value="1"/>
</dbReference>
<dbReference type="PATRIC" id="fig|47500.8.peg.7119"/>
<protein>
    <recommendedName>
        <fullName evidence="4">phosphoserine phosphatase</fullName>
        <ecNumber evidence="4">3.1.3.3</ecNumber>
    </recommendedName>
</protein>
<dbReference type="Pfam" id="PF12710">
    <property type="entry name" value="HAD"/>
    <property type="match status" value="1"/>
</dbReference>
<keyword evidence="7 13" id="KW-0378">Hydrolase</keyword>
<dbReference type="GO" id="GO:0006564">
    <property type="term" value="P:L-serine biosynthetic process"/>
    <property type="evidence" value="ECO:0007669"/>
    <property type="project" value="UniProtKB-KW"/>
</dbReference>
<dbReference type="Gene3D" id="1.20.1440.320">
    <property type="match status" value="1"/>
</dbReference>
<reference evidence="13 15" key="2">
    <citation type="submission" date="2016-10" db="EMBL/GenBank/DDBJ databases">
        <authorList>
            <person name="de Groot N.N."/>
        </authorList>
    </citation>
    <scope>NUCLEOTIDE SEQUENCE [LARGE SCALE GENOMIC DNA]</scope>
    <source>
        <strain evidence="13 15">DSM 2895</strain>
    </source>
</reference>
<evidence type="ECO:0000256" key="11">
    <source>
        <dbReference type="ARBA" id="ARBA00048523"/>
    </source>
</evidence>
<evidence type="ECO:0000313" key="14">
    <source>
        <dbReference type="Proteomes" id="UP000037269"/>
    </source>
</evidence>
<dbReference type="RefSeq" id="WP_043063567.1">
    <property type="nucleotide sequence ID" value="NZ_BJOA01000091.1"/>
</dbReference>
<evidence type="ECO:0000256" key="7">
    <source>
        <dbReference type="ARBA" id="ARBA00022801"/>
    </source>
</evidence>
<evidence type="ECO:0000256" key="6">
    <source>
        <dbReference type="ARBA" id="ARBA00022723"/>
    </source>
</evidence>
<comment type="similarity">
    <text evidence="3">Belongs to the HAD-like hydrolase superfamily. SerB family.</text>
</comment>
<comment type="pathway">
    <text evidence="2">Amino-acid biosynthesis; L-serine biosynthesis; L-serine from 3-phospho-D-glycerate: step 3/3.</text>
</comment>
<dbReference type="GO" id="GO:0005737">
    <property type="term" value="C:cytoplasm"/>
    <property type="evidence" value="ECO:0007669"/>
    <property type="project" value="TreeGrafter"/>
</dbReference>
<evidence type="ECO:0000256" key="9">
    <source>
        <dbReference type="ARBA" id="ARBA00023299"/>
    </source>
</evidence>